<comment type="function">
    <text evidence="2">Antitoxin component of a type II toxin-antitoxin (TA) system.</text>
</comment>
<dbReference type="Gene3D" id="3.40.1620.10">
    <property type="entry name" value="YefM-like domain"/>
    <property type="match status" value="1"/>
</dbReference>
<organism evidence="3 4">
    <name type="scientific">Sandarakinorhabdus fusca</name>
    <dbReference type="NCBI Taxonomy" id="1439888"/>
    <lineage>
        <taxon>Bacteria</taxon>
        <taxon>Pseudomonadati</taxon>
        <taxon>Pseudomonadota</taxon>
        <taxon>Alphaproteobacteria</taxon>
        <taxon>Sphingomonadales</taxon>
        <taxon>Sphingosinicellaceae</taxon>
        <taxon>Sandarakinorhabdus</taxon>
    </lineage>
</organism>
<evidence type="ECO:0000256" key="1">
    <source>
        <dbReference type="ARBA" id="ARBA00009981"/>
    </source>
</evidence>
<evidence type="ECO:0000313" key="4">
    <source>
        <dbReference type="Proteomes" id="UP000481327"/>
    </source>
</evidence>
<evidence type="ECO:0000256" key="2">
    <source>
        <dbReference type="RuleBase" id="RU362080"/>
    </source>
</evidence>
<dbReference type="AlphaFoldDB" id="A0A7C9GQM2"/>
<keyword evidence="4" id="KW-1185">Reference proteome</keyword>
<dbReference type="EMBL" id="WIOL01000003">
    <property type="protein sequence ID" value="MQT17813.1"/>
    <property type="molecule type" value="Genomic_DNA"/>
</dbReference>
<dbReference type="InterPro" id="IPR006442">
    <property type="entry name" value="Antitoxin_Phd/YefM"/>
</dbReference>
<name>A0A7C9GQM2_9SPHN</name>
<proteinExistence type="inferred from homology"/>
<dbReference type="OrthoDB" id="9800503at2"/>
<evidence type="ECO:0000313" key="3">
    <source>
        <dbReference type="EMBL" id="MQT17813.1"/>
    </source>
</evidence>
<dbReference type="Proteomes" id="UP000481327">
    <property type="component" value="Unassembled WGS sequence"/>
</dbReference>
<gene>
    <name evidence="3" type="ORF">F3168_11155</name>
</gene>
<comment type="caution">
    <text evidence="3">The sequence shown here is derived from an EMBL/GenBank/DDBJ whole genome shotgun (WGS) entry which is preliminary data.</text>
</comment>
<accession>A0A7C9GQM2</accession>
<sequence length="81" mass="8744">MSRYSVADAKNGLSGLIDRATAGDEVIITRHGTPVAEIKPVRPVTRQPGAGLAALRAFRESGPRNEIGSVEILRQIYEDDL</sequence>
<comment type="similarity">
    <text evidence="1 2">Belongs to the phD/YefM antitoxin family.</text>
</comment>
<reference evidence="3 4" key="1">
    <citation type="submission" date="2019-09" db="EMBL/GenBank/DDBJ databases">
        <title>Polymorphobacter sp. isolated from a lake in China.</title>
        <authorList>
            <person name="Liu Z."/>
        </authorList>
    </citation>
    <scope>NUCLEOTIDE SEQUENCE [LARGE SCALE GENOMIC DNA]</scope>
    <source>
        <strain evidence="3 4">D40P</strain>
    </source>
</reference>
<dbReference type="SUPFAM" id="SSF143120">
    <property type="entry name" value="YefM-like"/>
    <property type="match status" value="1"/>
</dbReference>
<dbReference type="Pfam" id="PF02604">
    <property type="entry name" value="PhdYeFM_antitox"/>
    <property type="match status" value="1"/>
</dbReference>
<dbReference type="RefSeq" id="WP_152578235.1">
    <property type="nucleotide sequence ID" value="NZ_JAATJI010000002.1"/>
</dbReference>
<protein>
    <recommendedName>
        <fullName evidence="2">Antitoxin</fullName>
    </recommendedName>
</protein>
<dbReference type="InterPro" id="IPR036165">
    <property type="entry name" value="YefM-like_sf"/>
</dbReference>
<dbReference type="NCBIfam" id="TIGR01552">
    <property type="entry name" value="phd_fam"/>
    <property type="match status" value="1"/>
</dbReference>